<dbReference type="PANTHER" id="PTHR47634:SF9">
    <property type="entry name" value="PROTEIN KINASE DOMAIN-CONTAINING PROTEIN-RELATED"/>
    <property type="match status" value="1"/>
</dbReference>
<evidence type="ECO:0000256" key="8">
    <source>
        <dbReference type="ARBA" id="ARBA00048679"/>
    </source>
</evidence>
<organism evidence="10 11">
    <name type="scientific">Suillus discolor</name>
    <dbReference type="NCBI Taxonomy" id="1912936"/>
    <lineage>
        <taxon>Eukaryota</taxon>
        <taxon>Fungi</taxon>
        <taxon>Dikarya</taxon>
        <taxon>Basidiomycota</taxon>
        <taxon>Agaricomycotina</taxon>
        <taxon>Agaricomycetes</taxon>
        <taxon>Agaricomycetidae</taxon>
        <taxon>Boletales</taxon>
        <taxon>Suillineae</taxon>
        <taxon>Suillaceae</taxon>
        <taxon>Suillus</taxon>
    </lineage>
</organism>
<dbReference type="GO" id="GO:0000245">
    <property type="term" value="P:spliceosomal complex assembly"/>
    <property type="evidence" value="ECO:0007669"/>
    <property type="project" value="TreeGrafter"/>
</dbReference>
<dbReference type="InterPro" id="IPR011009">
    <property type="entry name" value="Kinase-like_dom_sf"/>
</dbReference>
<evidence type="ECO:0000256" key="4">
    <source>
        <dbReference type="ARBA" id="ARBA00022741"/>
    </source>
</evidence>
<dbReference type="Gene3D" id="3.30.200.20">
    <property type="entry name" value="Phosphorylase Kinase, domain 1"/>
    <property type="match status" value="1"/>
</dbReference>
<reference evidence="10" key="1">
    <citation type="journal article" date="2020" name="New Phytol.">
        <title>Comparative genomics reveals dynamic genome evolution in host specialist ectomycorrhizal fungi.</title>
        <authorList>
            <person name="Lofgren L.A."/>
            <person name="Nguyen N.H."/>
            <person name="Vilgalys R."/>
            <person name="Ruytinx J."/>
            <person name="Liao H.L."/>
            <person name="Branco S."/>
            <person name="Kuo A."/>
            <person name="LaButti K."/>
            <person name="Lipzen A."/>
            <person name="Andreopoulos W."/>
            <person name="Pangilinan J."/>
            <person name="Riley R."/>
            <person name="Hundley H."/>
            <person name="Na H."/>
            <person name="Barry K."/>
            <person name="Grigoriev I.V."/>
            <person name="Stajich J.E."/>
            <person name="Kennedy P.G."/>
        </authorList>
    </citation>
    <scope>NUCLEOTIDE SEQUENCE</scope>
    <source>
        <strain evidence="10">FC423</strain>
    </source>
</reference>
<dbReference type="OrthoDB" id="5979581at2759"/>
<dbReference type="Proteomes" id="UP000823399">
    <property type="component" value="Unassembled WGS sequence"/>
</dbReference>
<dbReference type="InterPro" id="IPR051334">
    <property type="entry name" value="SRPK"/>
</dbReference>
<dbReference type="GO" id="GO:0004674">
    <property type="term" value="F:protein serine/threonine kinase activity"/>
    <property type="evidence" value="ECO:0007669"/>
    <property type="project" value="UniProtKB-KW"/>
</dbReference>
<evidence type="ECO:0000313" key="10">
    <source>
        <dbReference type="EMBL" id="KAG2106589.1"/>
    </source>
</evidence>
<keyword evidence="5 10" id="KW-0418">Kinase</keyword>
<evidence type="ECO:0000256" key="5">
    <source>
        <dbReference type="ARBA" id="ARBA00022777"/>
    </source>
</evidence>
<dbReference type="GO" id="GO:0005524">
    <property type="term" value="F:ATP binding"/>
    <property type="evidence" value="ECO:0007669"/>
    <property type="project" value="UniProtKB-KW"/>
</dbReference>
<dbReference type="InterPro" id="IPR000719">
    <property type="entry name" value="Prot_kinase_dom"/>
</dbReference>
<dbReference type="PANTHER" id="PTHR47634">
    <property type="entry name" value="PROTEIN KINASE DOMAIN-CONTAINING PROTEIN-RELATED"/>
    <property type="match status" value="1"/>
</dbReference>
<dbReference type="GO" id="GO:0005634">
    <property type="term" value="C:nucleus"/>
    <property type="evidence" value="ECO:0007669"/>
    <property type="project" value="TreeGrafter"/>
</dbReference>
<evidence type="ECO:0000256" key="3">
    <source>
        <dbReference type="ARBA" id="ARBA00022679"/>
    </source>
</evidence>
<accession>A0A9P7JSZ0</accession>
<dbReference type="EC" id="2.7.11.1" evidence="1"/>
<dbReference type="GeneID" id="64690974"/>
<comment type="caution">
    <text evidence="10">The sequence shown here is derived from an EMBL/GenBank/DDBJ whole genome shotgun (WGS) entry which is preliminary data.</text>
</comment>
<dbReference type="PROSITE" id="PS50011">
    <property type="entry name" value="PROTEIN_KINASE_DOM"/>
    <property type="match status" value="1"/>
</dbReference>
<keyword evidence="2" id="KW-0723">Serine/threonine-protein kinase</keyword>
<keyword evidence="6" id="KW-0067">ATP-binding</keyword>
<gene>
    <name evidence="10" type="ORF">F5147DRAFT_228414</name>
</gene>
<evidence type="ECO:0000259" key="9">
    <source>
        <dbReference type="PROSITE" id="PS50011"/>
    </source>
</evidence>
<dbReference type="InterPro" id="IPR008271">
    <property type="entry name" value="Ser/Thr_kinase_AS"/>
</dbReference>
<dbReference type="SMART" id="SM00220">
    <property type="entry name" value="S_TKc"/>
    <property type="match status" value="1"/>
</dbReference>
<evidence type="ECO:0000313" key="11">
    <source>
        <dbReference type="Proteomes" id="UP000823399"/>
    </source>
</evidence>
<comment type="catalytic activity">
    <reaction evidence="8">
        <text>L-seryl-[protein] + ATP = O-phospho-L-seryl-[protein] + ADP + H(+)</text>
        <dbReference type="Rhea" id="RHEA:17989"/>
        <dbReference type="Rhea" id="RHEA-COMP:9863"/>
        <dbReference type="Rhea" id="RHEA-COMP:11604"/>
        <dbReference type="ChEBI" id="CHEBI:15378"/>
        <dbReference type="ChEBI" id="CHEBI:29999"/>
        <dbReference type="ChEBI" id="CHEBI:30616"/>
        <dbReference type="ChEBI" id="CHEBI:83421"/>
        <dbReference type="ChEBI" id="CHEBI:456216"/>
        <dbReference type="EC" id="2.7.11.1"/>
    </reaction>
</comment>
<dbReference type="AlphaFoldDB" id="A0A9P7JSZ0"/>
<keyword evidence="3" id="KW-0808">Transferase</keyword>
<dbReference type="GO" id="GO:0050684">
    <property type="term" value="P:regulation of mRNA processing"/>
    <property type="evidence" value="ECO:0007669"/>
    <property type="project" value="TreeGrafter"/>
</dbReference>
<dbReference type="Pfam" id="PF00069">
    <property type="entry name" value="Pkinase"/>
    <property type="match status" value="2"/>
</dbReference>
<comment type="catalytic activity">
    <reaction evidence="7">
        <text>L-threonyl-[protein] + ATP = O-phospho-L-threonyl-[protein] + ADP + H(+)</text>
        <dbReference type="Rhea" id="RHEA:46608"/>
        <dbReference type="Rhea" id="RHEA-COMP:11060"/>
        <dbReference type="Rhea" id="RHEA-COMP:11605"/>
        <dbReference type="ChEBI" id="CHEBI:15378"/>
        <dbReference type="ChEBI" id="CHEBI:30013"/>
        <dbReference type="ChEBI" id="CHEBI:30616"/>
        <dbReference type="ChEBI" id="CHEBI:61977"/>
        <dbReference type="ChEBI" id="CHEBI:456216"/>
        <dbReference type="EC" id="2.7.11.1"/>
    </reaction>
</comment>
<protein>
    <recommendedName>
        <fullName evidence="1">non-specific serine/threonine protein kinase</fullName>
        <ecNumber evidence="1">2.7.11.1</ecNumber>
    </recommendedName>
</protein>
<dbReference type="GO" id="GO:0005737">
    <property type="term" value="C:cytoplasm"/>
    <property type="evidence" value="ECO:0007669"/>
    <property type="project" value="TreeGrafter"/>
</dbReference>
<dbReference type="PROSITE" id="PS00108">
    <property type="entry name" value="PROTEIN_KINASE_ST"/>
    <property type="match status" value="1"/>
</dbReference>
<evidence type="ECO:0000256" key="1">
    <source>
        <dbReference type="ARBA" id="ARBA00012513"/>
    </source>
</evidence>
<name>A0A9P7JSZ0_9AGAM</name>
<sequence length="452" mass="50698">MFVVANSLRGPLWKTLGRTLPRFTSTSSPVARDIKRPLHDPFVHVQINDKDDGEEFVYDEEPLVLSPEQGFGYYPITLGQYFGEGKLQIVRKLGWAGNSNVWLARTLGNAYPAKYVAVKVLTVNATAGVVKGFLREVDSLRTIKTANPNHPGQQHCLHLYDVITEKSCHGPHICIMTNILGTNMISLRRLQPNGHAFPVAVTKRIVKQTLLSLDYLHRECGFVHTDVKPDNVLVCVDYEDEAITRLLEETPSATYEPRFEPTLSPEPIITVKSQPLPNFGLRDDASNLKVCLFDYGQATLAKERRIEPAQPLLLRAPEVTLGHGWSTPIDVWSVGCLVFEYLTGAAMFQLSESSSISVENLCLQRILEHIGPFPPSFLERCQCRSDFFDEQGSLRVHNLIPQAMESCLRAYKVVDEKDIAPAAAFIRKCLTIDPHVRPTALQLLDDEWLKNA</sequence>
<evidence type="ECO:0000256" key="7">
    <source>
        <dbReference type="ARBA" id="ARBA00047899"/>
    </source>
</evidence>
<keyword evidence="11" id="KW-1185">Reference proteome</keyword>
<keyword evidence="4" id="KW-0547">Nucleotide-binding</keyword>
<proteinExistence type="predicted"/>
<dbReference type="Gene3D" id="1.10.510.10">
    <property type="entry name" value="Transferase(Phosphotransferase) domain 1"/>
    <property type="match status" value="1"/>
</dbReference>
<feature type="domain" description="Protein kinase" evidence="9">
    <location>
        <begin position="87"/>
        <end position="449"/>
    </location>
</feature>
<dbReference type="SUPFAM" id="SSF56112">
    <property type="entry name" value="Protein kinase-like (PK-like)"/>
    <property type="match status" value="1"/>
</dbReference>
<evidence type="ECO:0000256" key="2">
    <source>
        <dbReference type="ARBA" id="ARBA00022527"/>
    </source>
</evidence>
<dbReference type="EMBL" id="JABBWM010000035">
    <property type="protein sequence ID" value="KAG2106589.1"/>
    <property type="molecule type" value="Genomic_DNA"/>
</dbReference>
<evidence type="ECO:0000256" key="6">
    <source>
        <dbReference type="ARBA" id="ARBA00022840"/>
    </source>
</evidence>
<dbReference type="RefSeq" id="XP_041291627.1">
    <property type="nucleotide sequence ID" value="XM_041428715.1"/>
</dbReference>